<protein>
    <recommendedName>
        <fullName evidence="7">TRAP transporter large permease protein</fullName>
    </recommendedName>
</protein>
<dbReference type="Proteomes" id="UP000263957">
    <property type="component" value="Unassembled WGS sequence"/>
</dbReference>
<dbReference type="Pfam" id="PF06808">
    <property type="entry name" value="DctM"/>
    <property type="match status" value="1"/>
</dbReference>
<evidence type="ECO:0000256" key="6">
    <source>
        <dbReference type="ARBA" id="ARBA00023136"/>
    </source>
</evidence>
<evidence type="ECO:0000313" key="9">
    <source>
        <dbReference type="EMBL" id="HBQ47590.1"/>
    </source>
</evidence>
<dbReference type="AlphaFoldDB" id="A0A356W1Y8"/>
<gene>
    <name evidence="9" type="ORF">DD728_01675</name>
</gene>
<keyword evidence="6 7" id="KW-0472">Membrane</keyword>
<evidence type="ECO:0000256" key="7">
    <source>
        <dbReference type="RuleBase" id="RU369079"/>
    </source>
</evidence>
<dbReference type="PIRSF" id="PIRSF006066">
    <property type="entry name" value="HI0050"/>
    <property type="match status" value="1"/>
</dbReference>
<evidence type="ECO:0000259" key="8">
    <source>
        <dbReference type="Pfam" id="PF06808"/>
    </source>
</evidence>
<feature type="transmembrane region" description="Helical" evidence="7">
    <location>
        <begin position="352"/>
        <end position="371"/>
    </location>
</feature>
<accession>A0A356W1Y8</accession>
<dbReference type="PANTHER" id="PTHR33362">
    <property type="entry name" value="SIALIC ACID TRAP TRANSPORTER PERMEASE PROTEIN SIAT-RELATED"/>
    <property type="match status" value="1"/>
</dbReference>
<evidence type="ECO:0000256" key="1">
    <source>
        <dbReference type="ARBA" id="ARBA00004429"/>
    </source>
</evidence>
<evidence type="ECO:0000256" key="2">
    <source>
        <dbReference type="ARBA" id="ARBA00022475"/>
    </source>
</evidence>
<keyword evidence="7" id="KW-0813">Transport</keyword>
<feature type="transmembrane region" description="Helical" evidence="7">
    <location>
        <begin position="100"/>
        <end position="124"/>
    </location>
</feature>
<comment type="similarity">
    <text evidence="7">Belongs to the TRAP transporter large permease family.</text>
</comment>
<feature type="transmembrane region" description="Helical" evidence="7">
    <location>
        <begin position="136"/>
        <end position="156"/>
    </location>
</feature>
<evidence type="ECO:0000256" key="3">
    <source>
        <dbReference type="ARBA" id="ARBA00022519"/>
    </source>
</evidence>
<feature type="transmembrane region" description="Helical" evidence="7">
    <location>
        <begin position="281"/>
        <end position="302"/>
    </location>
</feature>
<proteinExistence type="inferred from homology"/>
<keyword evidence="2" id="KW-1003">Cell membrane</keyword>
<dbReference type="NCBIfam" id="TIGR00786">
    <property type="entry name" value="dctM"/>
    <property type="match status" value="1"/>
</dbReference>
<name>A0A356W1Y8_9PROT</name>
<feature type="transmembrane region" description="Helical" evidence="7">
    <location>
        <begin position="252"/>
        <end position="269"/>
    </location>
</feature>
<feature type="transmembrane region" description="Helical" evidence="7">
    <location>
        <begin position="377"/>
        <end position="395"/>
    </location>
</feature>
<comment type="caution">
    <text evidence="9">The sequence shown here is derived from an EMBL/GenBank/DDBJ whole genome shotgun (WGS) entry which is preliminary data.</text>
</comment>
<dbReference type="PANTHER" id="PTHR33362:SF5">
    <property type="entry name" value="C4-DICARBOXYLATE TRAP TRANSPORTER LARGE PERMEASE PROTEIN DCTM"/>
    <property type="match status" value="1"/>
</dbReference>
<feature type="transmembrane region" description="Helical" evidence="7">
    <location>
        <begin position="176"/>
        <end position="197"/>
    </location>
</feature>
<feature type="transmembrane region" description="Helical" evidence="7">
    <location>
        <begin position="322"/>
        <end position="340"/>
    </location>
</feature>
<keyword evidence="3 7" id="KW-0997">Cell inner membrane</keyword>
<dbReference type="InterPro" id="IPR010656">
    <property type="entry name" value="DctM"/>
</dbReference>
<dbReference type="EMBL" id="DOGS01000037">
    <property type="protein sequence ID" value="HBQ47590.1"/>
    <property type="molecule type" value="Genomic_DNA"/>
</dbReference>
<sequence>MEWATTLVLMFGGLIALLAIGLPVAFAFLVVNIAGAWLVFGGEMGMIQLVRNAVTSLSSFTLVPIPLFVLMGAIMFHSGVAQRAIGAIDVAIHEVPARLSVVTVAAGTVFAALSGSSIANAALLGKTMLPEMLKRGYHPTLAMGPIMASGAIAILIPPSALAVLLGSLAKISIAKLLVAGIVPAVIMAFGFLFVIVYQAVRYPDRCPGEAPLDLPFRERFLPLIRDVLPLSFVLVAVVGTLLAGIATPTESAAFGCLAAALICAFYRSFSLEMMRKAIFETVALSTTILFIVVASQTFSQILSFSGATQQIVNYVSNSSAGPMIILLGIIGLLLVLGCFIDQISMMMLTIPLVFPIAQSAGIDLIVLGTTYLLAMEIALLTPPFGLLLFVMKSAAPAHISTADVYRAVLPFLVVKLAVLALVVALPGLVLWLPNLIG</sequence>
<reference evidence="9 10" key="1">
    <citation type="journal article" date="2018" name="Nat. Biotechnol.">
        <title>A standardized bacterial taxonomy based on genome phylogeny substantially revises the tree of life.</title>
        <authorList>
            <person name="Parks D.H."/>
            <person name="Chuvochina M."/>
            <person name="Waite D.W."/>
            <person name="Rinke C."/>
            <person name="Skarshewski A."/>
            <person name="Chaumeil P.A."/>
            <person name="Hugenholtz P."/>
        </authorList>
    </citation>
    <scope>NUCLEOTIDE SEQUENCE [LARGE SCALE GENOMIC DNA]</scope>
    <source>
        <strain evidence="9">UBA10378</strain>
    </source>
</reference>
<evidence type="ECO:0000256" key="5">
    <source>
        <dbReference type="ARBA" id="ARBA00022989"/>
    </source>
</evidence>
<comment type="function">
    <text evidence="7">Part of the tripartite ATP-independent periplasmic (TRAP) transport system.</text>
</comment>
<evidence type="ECO:0000313" key="10">
    <source>
        <dbReference type="Proteomes" id="UP000263957"/>
    </source>
</evidence>
<keyword evidence="5 7" id="KW-1133">Transmembrane helix</keyword>
<feature type="transmembrane region" description="Helical" evidence="7">
    <location>
        <begin position="407"/>
        <end position="432"/>
    </location>
</feature>
<dbReference type="GO" id="GO:0005886">
    <property type="term" value="C:plasma membrane"/>
    <property type="evidence" value="ECO:0007669"/>
    <property type="project" value="UniProtKB-SubCell"/>
</dbReference>
<comment type="subunit">
    <text evidence="7">The complex comprises the extracytoplasmic solute receptor protein and the two transmembrane proteins.</text>
</comment>
<keyword evidence="4 7" id="KW-0812">Transmembrane</keyword>
<feature type="domain" description="TRAP C4-dicarboxylate transport system permease DctM subunit" evidence="8">
    <location>
        <begin position="11"/>
        <end position="427"/>
    </location>
</feature>
<dbReference type="GO" id="GO:0022857">
    <property type="term" value="F:transmembrane transporter activity"/>
    <property type="evidence" value="ECO:0007669"/>
    <property type="project" value="UniProtKB-UniRule"/>
</dbReference>
<feature type="transmembrane region" description="Helical" evidence="7">
    <location>
        <begin position="60"/>
        <end position="80"/>
    </location>
</feature>
<feature type="transmembrane region" description="Helical" evidence="7">
    <location>
        <begin position="227"/>
        <end position="246"/>
    </location>
</feature>
<dbReference type="InterPro" id="IPR004681">
    <property type="entry name" value="TRAP_DctM"/>
</dbReference>
<comment type="subcellular location">
    <subcellularLocation>
        <location evidence="1 7">Cell inner membrane</location>
        <topology evidence="1 7">Multi-pass membrane protein</topology>
    </subcellularLocation>
</comment>
<feature type="transmembrane region" description="Helical" evidence="7">
    <location>
        <begin position="6"/>
        <end position="39"/>
    </location>
</feature>
<organism evidence="9 10">
    <name type="scientific">Hyphomonas atlantica</name>
    <dbReference type="NCBI Taxonomy" id="1280948"/>
    <lineage>
        <taxon>Bacteria</taxon>
        <taxon>Pseudomonadati</taxon>
        <taxon>Pseudomonadota</taxon>
        <taxon>Alphaproteobacteria</taxon>
        <taxon>Hyphomonadales</taxon>
        <taxon>Hyphomonadaceae</taxon>
        <taxon>Hyphomonas</taxon>
    </lineage>
</organism>
<evidence type="ECO:0000256" key="4">
    <source>
        <dbReference type="ARBA" id="ARBA00022692"/>
    </source>
</evidence>